<protein>
    <recommendedName>
        <fullName evidence="10">Permease</fullName>
    </recommendedName>
</protein>
<dbReference type="Pfam" id="PF03773">
    <property type="entry name" value="ArsP_1"/>
    <property type="match status" value="1"/>
</dbReference>
<evidence type="ECO:0000256" key="6">
    <source>
        <dbReference type="ARBA" id="ARBA00023136"/>
    </source>
</evidence>
<dbReference type="AlphaFoldDB" id="A0A0H3K578"/>
<keyword evidence="3" id="KW-1003">Cell membrane</keyword>
<feature type="transmembrane region" description="Helical" evidence="7">
    <location>
        <begin position="242"/>
        <end position="264"/>
    </location>
</feature>
<feature type="transmembrane region" description="Helical" evidence="7">
    <location>
        <begin position="53"/>
        <end position="73"/>
    </location>
</feature>
<dbReference type="GO" id="GO:0005886">
    <property type="term" value="C:plasma membrane"/>
    <property type="evidence" value="ECO:0007669"/>
    <property type="project" value="UniProtKB-SubCell"/>
</dbReference>
<keyword evidence="6 7" id="KW-0472">Membrane</keyword>
<comment type="similarity">
    <text evidence="2">Belongs to the UPF0718 family.</text>
</comment>
<evidence type="ECO:0000313" key="8">
    <source>
        <dbReference type="EMBL" id="BAD79273.1"/>
    </source>
</evidence>
<organism evidence="8 9">
    <name type="scientific">Synechococcus sp. (strain ATCC 27144 / PCC 6301 / SAUG 1402/1)</name>
    <name type="common">Anacystis nidulans</name>
    <dbReference type="NCBI Taxonomy" id="269084"/>
    <lineage>
        <taxon>Bacteria</taxon>
        <taxon>Bacillati</taxon>
        <taxon>Cyanobacteriota</taxon>
        <taxon>Cyanophyceae</taxon>
        <taxon>Synechococcales</taxon>
        <taxon>Synechococcaceae</taxon>
        <taxon>Synechococcus</taxon>
    </lineage>
</organism>
<gene>
    <name evidence="8" type="ordered locus">syc1083_c</name>
</gene>
<dbReference type="Proteomes" id="UP000001175">
    <property type="component" value="Chromosome"/>
</dbReference>
<accession>A0A0H3K578</accession>
<dbReference type="PANTHER" id="PTHR34184:SF4">
    <property type="entry name" value="UPF0718 PROTEIN YCGR"/>
    <property type="match status" value="1"/>
</dbReference>
<keyword evidence="5 7" id="KW-1133">Transmembrane helix</keyword>
<sequence length="335" mass="35948">MTRFYNAFTLFLSLLVEALPFLLLGVFLSSLLLCFTNEKALLRILPKNPLGGALAGSLVGFLFPACECGNVPVTRRLILQGAPPAVAMGFLLAAPVINPIVIWSTWVAFRDQPEIVVLRVLFTMIIATLVGWVFSAQKDLRPILQRRTADLLELTCPRPTNDQPALLQRGTFFLGQGSQPAASIALESAIVSELAVPAGLWPKLSLALDNTLQELRDLGGVLILGSAVAALIQTFAPRELILSLGQGPVTSVIAMLVLGTVVSICSTVDAFFALAFASVFTSGALLAFLVLGPMVDLKGIGMLLTVFRPRAVIYLFGLTTVMTFLLCLAVNFYLN</sequence>
<evidence type="ECO:0000256" key="4">
    <source>
        <dbReference type="ARBA" id="ARBA00022692"/>
    </source>
</evidence>
<reference evidence="8 9" key="1">
    <citation type="journal article" date="2007" name="Photosyn. Res.">
        <title>Complete nucleotide sequence of the freshwater unicellular cyanobacterium Synechococcus elongatus PCC 6301 chromosome: gene content and organization.</title>
        <authorList>
            <person name="Sugita C."/>
            <person name="Ogata K."/>
            <person name="Shikata M."/>
            <person name="Jikuya H."/>
            <person name="Takano J."/>
            <person name="Furumichi M."/>
            <person name="Kanehisa M."/>
            <person name="Omata T."/>
            <person name="Sugiura M."/>
            <person name="Sugita M."/>
        </authorList>
    </citation>
    <scope>NUCLEOTIDE SEQUENCE [LARGE SCALE GENOMIC DNA]</scope>
    <source>
        <strain evidence="9">ATCC 27144 / PCC 6301 / SAUG 1402/1</strain>
    </source>
</reference>
<dbReference type="PANTHER" id="PTHR34184">
    <property type="entry name" value="UPF0718 PROTEIN YCGR"/>
    <property type="match status" value="1"/>
</dbReference>
<keyword evidence="4 7" id="KW-0812">Transmembrane</keyword>
<evidence type="ECO:0000256" key="3">
    <source>
        <dbReference type="ARBA" id="ARBA00022475"/>
    </source>
</evidence>
<feature type="transmembrane region" description="Helical" evidence="7">
    <location>
        <begin position="311"/>
        <end position="334"/>
    </location>
</feature>
<dbReference type="eggNOG" id="COG0701">
    <property type="taxonomic scope" value="Bacteria"/>
</dbReference>
<evidence type="ECO:0008006" key="10">
    <source>
        <dbReference type="Google" id="ProtNLM"/>
    </source>
</evidence>
<evidence type="ECO:0000256" key="1">
    <source>
        <dbReference type="ARBA" id="ARBA00004651"/>
    </source>
</evidence>
<feature type="transmembrane region" description="Helical" evidence="7">
    <location>
        <begin position="218"/>
        <end position="236"/>
    </location>
</feature>
<name>A0A0H3K578_SYNP6</name>
<dbReference type="KEGG" id="syc:syc1083_c"/>
<dbReference type="EMBL" id="AP008231">
    <property type="protein sequence ID" value="BAD79273.1"/>
    <property type="molecule type" value="Genomic_DNA"/>
</dbReference>
<evidence type="ECO:0000313" key="9">
    <source>
        <dbReference type="Proteomes" id="UP000001175"/>
    </source>
</evidence>
<comment type="subcellular location">
    <subcellularLocation>
        <location evidence="1">Cell membrane</location>
        <topology evidence="1">Multi-pass membrane protein</topology>
    </subcellularLocation>
</comment>
<evidence type="ECO:0000256" key="7">
    <source>
        <dbReference type="SAM" id="Phobius"/>
    </source>
</evidence>
<feature type="transmembrane region" description="Helical" evidence="7">
    <location>
        <begin position="115"/>
        <end position="136"/>
    </location>
</feature>
<feature type="transmembrane region" description="Helical" evidence="7">
    <location>
        <begin position="7"/>
        <end position="33"/>
    </location>
</feature>
<evidence type="ECO:0000256" key="2">
    <source>
        <dbReference type="ARBA" id="ARBA00006386"/>
    </source>
</evidence>
<evidence type="ECO:0000256" key="5">
    <source>
        <dbReference type="ARBA" id="ARBA00022989"/>
    </source>
</evidence>
<dbReference type="GeneID" id="72429255"/>
<feature type="transmembrane region" description="Helical" evidence="7">
    <location>
        <begin position="85"/>
        <end position="109"/>
    </location>
</feature>
<dbReference type="RefSeq" id="WP_011243394.1">
    <property type="nucleotide sequence ID" value="NC_006576.1"/>
</dbReference>
<feature type="transmembrane region" description="Helical" evidence="7">
    <location>
        <begin position="271"/>
        <end position="291"/>
    </location>
</feature>
<dbReference type="InterPro" id="IPR005524">
    <property type="entry name" value="DUF318"/>
</dbReference>
<dbReference type="InterPro" id="IPR052923">
    <property type="entry name" value="UPF0718"/>
</dbReference>
<proteinExistence type="inferred from homology"/>